<feature type="region of interest" description="Disordered" evidence="8">
    <location>
        <begin position="512"/>
        <end position="534"/>
    </location>
</feature>
<accession>A0A4P9XJT6</accession>
<dbReference type="PROSITE" id="PS51405">
    <property type="entry name" value="HEME_HALOPEROXIDASE"/>
    <property type="match status" value="1"/>
</dbReference>
<keyword evidence="9" id="KW-1133">Transmembrane helix</keyword>
<sequence length="572" mass="63887">MSLPKTFAEHASDLGATQPPPQPGQHPPMPRRRRPSPPRESPKLEEPPEPSVKKQIAQRVDSLAKSARANTRSLRTRIALFLILALGLYMTYQQILSSRSESQTAARYGKNHIPYWHPKSYQAPGANAVRSPCPMLNTMANHGYIPRDGKNIDVKKLKRALGRMGVAPAVQQQLVAPIPKLGRLKKGMLPHRAKDPEAYEFDLSDLAQHGYLEHDVSLTRADYRPGIDELRHVRVNEALVQQLELFANEHGYLDYASLARARNLRQQQSAQEAAEARKEHKRHTYDQLGKAVEGATTRSLDYGTHAQVQSHAECGLLLELMGRAGRVHVDTLDAFLLHERFPDDWAPPSQQLGRFRLGSATARCLIDRYLPSNWIDANVTSTIAEKMSNSAKMAAEMQDAAKEKAEKMQDAATTKMHEAEKMAKDAQSAAKEKAAEAERKAEEMQDAAKRMMTEAEKKVEEAQSLAKDKMADATKKAEQMQKAAEKKADEMQDAARKTTEDMQKAAKKIVADAEKQAKRAQNAAKEKAGTARDIAKERAEGIWAMSKEKAAEMQDFLDETLSKTRRYFKMGG</sequence>
<evidence type="ECO:0000259" key="10">
    <source>
        <dbReference type="PROSITE" id="PS51405"/>
    </source>
</evidence>
<keyword evidence="3" id="KW-0349">Heme</keyword>
<organism evidence="11 12">
    <name type="scientific">Thamnocephalis sphaerospora</name>
    <dbReference type="NCBI Taxonomy" id="78915"/>
    <lineage>
        <taxon>Eukaryota</taxon>
        <taxon>Fungi</taxon>
        <taxon>Fungi incertae sedis</taxon>
        <taxon>Zoopagomycota</taxon>
        <taxon>Zoopagomycotina</taxon>
        <taxon>Zoopagomycetes</taxon>
        <taxon>Zoopagales</taxon>
        <taxon>Sigmoideomycetaceae</taxon>
        <taxon>Thamnocephalis</taxon>
    </lineage>
</organism>
<dbReference type="OrthoDB" id="407298at2759"/>
<evidence type="ECO:0000256" key="6">
    <source>
        <dbReference type="ARBA" id="ARBA00023004"/>
    </source>
</evidence>
<dbReference type="Pfam" id="PF01328">
    <property type="entry name" value="Peroxidase_2"/>
    <property type="match status" value="1"/>
</dbReference>
<keyword evidence="4" id="KW-0479">Metal-binding</keyword>
<dbReference type="PANTHER" id="PTHR33577:SF18">
    <property type="entry name" value="HEME HALOPEROXIDASE FAMILY PROFILE DOMAIN-CONTAINING PROTEIN"/>
    <property type="match status" value="1"/>
</dbReference>
<keyword evidence="5" id="KW-0560">Oxidoreductase</keyword>
<dbReference type="AlphaFoldDB" id="A0A4P9XJT6"/>
<dbReference type="PANTHER" id="PTHR33577">
    <property type="entry name" value="STERIGMATOCYSTIN BIOSYNTHESIS PEROXIDASE STCC-RELATED"/>
    <property type="match status" value="1"/>
</dbReference>
<evidence type="ECO:0000256" key="5">
    <source>
        <dbReference type="ARBA" id="ARBA00023002"/>
    </source>
</evidence>
<evidence type="ECO:0000256" key="8">
    <source>
        <dbReference type="SAM" id="MobiDB-lite"/>
    </source>
</evidence>
<evidence type="ECO:0000256" key="3">
    <source>
        <dbReference type="ARBA" id="ARBA00022617"/>
    </source>
</evidence>
<dbReference type="STRING" id="78915.A0A4P9XJT6"/>
<name>A0A4P9XJT6_9FUNG</name>
<dbReference type="InterPro" id="IPR036851">
    <property type="entry name" value="Chloroperoxidase-like_sf"/>
</dbReference>
<feature type="compositionally biased region" description="Pro residues" evidence="8">
    <location>
        <begin position="18"/>
        <end position="28"/>
    </location>
</feature>
<feature type="transmembrane region" description="Helical" evidence="9">
    <location>
        <begin position="74"/>
        <end position="92"/>
    </location>
</feature>
<keyword evidence="2" id="KW-0575">Peroxidase</keyword>
<dbReference type="GO" id="GO:0046872">
    <property type="term" value="F:metal ion binding"/>
    <property type="evidence" value="ECO:0007669"/>
    <property type="project" value="UniProtKB-KW"/>
</dbReference>
<dbReference type="Proteomes" id="UP000271241">
    <property type="component" value="Unassembled WGS sequence"/>
</dbReference>
<evidence type="ECO:0000256" key="4">
    <source>
        <dbReference type="ARBA" id="ARBA00022723"/>
    </source>
</evidence>
<feature type="compositionally biased region" description="Basic and acidic residues" evidence="8">
    <location>
        <begin position="524"/>
        <end position="534"/>
    </location>
</feature>
<evidence type="ECO:0000256" key="1">
    <source>
        <dbReference type="ARBA" id="ARBA00001970"/>
    </source>
</evidence>
<comment type="cofactor">
    <cofactor evidence="1">
        <name>heme b</name>
        <dbReference type="ChEBI" id="CHEBI:60344"/>
    </cofactor>
</comment>
<dbReference type="SUPFAM" id="SSF47571">
    <property type="entry name" value="Cloroperoxidase"/>
    <property type="match status" value="1"/>
</dbReference>
<keyword evidence="6" id="KW-0408">Iron</keyword>
<dbReference type="InterPro" id="IPR000028">
    <property type="entry name" value="Chloroperoxidase"/>
</dbReference>
<evidence type="ECO:0000313" key="12">
    <source>
        <dbReference type="Proteomes" id="UP000271241"/>
    </source>
</evidence>
<evidence type="ECO:0000256" key="7">
    <source>
        <dbReference type="ARBA" id="ARBA00025795"/>
    </source>
</evidence>
<comment type="similarity">
    <text evidence="7">Belongs to the chloroperoxidase family.</text>
</comment>
<evidence type="ECO:0000313" key="11">
    <source>
        <dbReference type="EMBL" id="RKP06047.1"/>
    </source>
</evidence>
<feature type="region of interest" description="Disordered" evidence="8">
    <location>
        <begin position="1"/>
        <end position="56"/>
    </location>
</feature>
<dbReference type="EMBL" id="KZ992966">
    <property type="protein sequence ID" value="RKP06047.1"/>
    <property type="molecule type" value="Genomic_DNA"/>
</dbReference>
<keyword evidence="12" id="KW-1185">Reference proteome</keyword>
<feature type="domain" description="Heme haloperoxidase family profile" evidence="10">
    <location>
        <begin position="112"/>
        <end position="362"/>
    </location>
</feature>
<gene>
    <name evidence="11" type="ORF">THASP1DRAFT_25555</name>
</gene>
<evidence type="ECO:0000256" key="2">
    <source>
        <dbReference type="ARBA" id="ARBA00022559"/>
    </source>
</evidence>
<protein>
    <recommendedName>
        <fullName evidence="10">Heme haloperoxidase family profile domain-containing protein</fullName>
    </recommendedName>
</protein>
<dbReference type="GO" id="GO:0004601">
    <property type="term" value="F:peroxidase activity"/>
    <property type="evidence" value="ECO:0007669"/>
    <property type="project" value="UniProtKB-KW"/>
</dbReference>
<dbReference type="Gene3D" id="1.10.489.10">
    <property type="entry name" value="Chloroperoxidase-like"/>
    <property type="match status" value="1"/>
</dbReference>
<keyword evidence="9" id="KW-0472">Membrane</keyword>
<evidence type="ECO:0000256" key="9">
    <source>
        <dbReference type="SAM" id="Phobius"/>
    </source>
</evidence>
<proteinExistence type="inferred from homology"/>
<keyword evidence="9" id="KW-0812">Transmembrane</keyword>
<reference evidence="12" key="1">
    <citation type="journal article" date="2018" name="Nat. Microbiol.">
        <title>Leveraging single-cell genomics to expand the fungal tree of life.</title>
        <authorList>
            <person name="Ahrendt S.R."/>
            <person name="Quandt C.A."/>
            <person name="Ciobanu D."/>
            <person name="Clum A."/>
            <person name="Salamov A."/>
            <person name="Andreopoulos B."/>
            <person name="Cheng J.F."/>
            <person name="Woyke T."/>
            <person name="Pelin A."/>
            <person name="Henrissat B."/>
            <person name="Reynolds N.K."/>
            <person name="Benny G.L."/>
            <person name="Smith M.E."/>
            <person name="James T.Y."/>
            <person name="Grigoriev I.V."/>
        </authorList>
    </citation>
    <scope>NUCLEOTIDE SEQUENCE [LARGE SCALE GENOMIC DNA]</scope>
    <source>
        <strain evidence="12">RSA 1356</strain>
    </source>
</reference>